<evidence type="ECO:0000256" key="3">
    <source>
        <dbReference type="ARBA" id="ARBA00023015"/>
    </source>
</evidence>
<evidence type="ECO:0000256" key="8">
    <source>
        <dbReference type="ARBA" id="ARBA00045020"/>
    </source>
</evidence>
<dbReference type="InterPro" id="IPR000835">
    <property type="entry name" value="HTH_MarR-typ"/>
</dbReference>
<evidence type="ECO:0000259" key="9">
    <source>
        <dbReference type="SMART" id="SM00347"/>
    </source>
</evidence>
<dbReference type="InterPro" id="IPR039422">
    <property type="entry name" value="MarR/SlyA-like"/>
</dbReference>
<evidence type="ECO:0000256" key="6">
    <source>
        <dbReference type="ARBA" id="ARBA00038100"/>
    </source>
</evidence>
<feature type="domain" description="HTH marR-type" evidence="9">
    <location>
        <begin position="25"/>
        <end position="127"/>
    </location>
</feature>
<dbReference type="SMART" id="SM00347">
    <property type="entry name" value="HTH_MARR"/>
    <property type="match status" value="2"/>
</dbReference>
<dbReference type="GO" id="GO:0006950">
    <property type="term" value="P:response to stress"/>
    <property type="evidence" value="ECO:0007669"/>
    <property type="project" value="TreeGrafter"/>
</dbReference>
<keyword evidence="2" id="KW-0963">Cytoplasm</keyword>
<organism evidence="10 11">
    <name type="scientific">Staphylococcus aureus</name>
    <dbReference type="NCBI Taxonomy" id="1280"/>
    <lineage>
        <taxon>Bacteria</taxon>
        <taxon>Bacillati</taxon>
        <taxon>Bacillota</taxon>
        <taxon>Bacilli</taxon>
        <taxon>Bacillales</taxon>
        <taxon>Staphylococcaceae</taxon>
        <taxon>Staphylococcus</taxon>
    </lineage>
</organism>
<comment type="subcellular location">
    <subcellularLocation>
        <location evidence="1">Cytoplasm</location>
    </subcellularLocation>
</comment>
<evidence type="ECO:0000256" key="7">
    <source>
        <dbReference type="ARBA" id="ARBA00044986"/>
    </source>
</evidence>
<dbReference type="GO" id="GO:0003677">
    <property type="term" value="F:DNA binding"/>
    <property type="evidence" value="ECO:0007669"/>
    <property type="project" value="UniProtKB-KW"/>
</dbReference>
<sequence length="338" mass="40381">MKYNNHDKIRDFIIIEAYMFRFKKKVKPEVDMTIKEFILLTYLFHQQENTLPFKKIVSDLCYKQSDLVQHIKVLVKHSYISKVRSKIDERNTYISISEEQREKIAERVTLFDQIIKQFNLADQSESQMIPKDSKEFLNLMMYTMYFKNIIKKHLTLSFVEFTILAIITSQNKNIVLLKDLIETIHHKYPQTVRALNNLKKQGYLIKERSTEDERKILIHMDDAQQDHAEQLLAQVNQLLADKDHLHLVLNNISITQVCCILKCTCVFYFLIKPQHIMNNFLFSISLKTISEIKPQHIQSPTLFLKIFFNSYVLNRFHYKKYLYILSVFINRNSVILRF</sequence>
<evidence type="ECO:0000313" key="11">
    <source>
        <dbReference type="Proteomes" id="UP000254116"/>
    </source>
</evidence>
<dbReference type="GO" id="GO:0005737">
    <property type="term" value="C:cytoplasm"/>
    <property type="evidence" value="ECO:0007669"/>
    <property type="project" value="UniProtKB-SubCell"/>
</dbReference>
<feature type="domain" description="HTH marR-type" evidence="9">
    <location>
        <begin position="149"/>
        <end position="257"/>
    </location>
</feature>
<keyword evidence="5" id="KW-0804">Transcription</keyword>
<dbReference type="GO" id="GO:0003700">
    <property type="term" value="F:DNA-binding transcription factor activity"/>
    <property type="evidence" value="ECO:0007669"/>
    <property type="project" value="InterPro"/>
</dbReference>
<evidence type="ECO:0000256" key="1">
    <source>
        <dbReference type="ARBA" id="ARBA00004496"/>
    </source>
</evidence>
<dbReference type="AlphaFoldDB" id="A0A380ECY9"/>
<accession>A0A380ECY9</accession>
<dbReference type="InterPro" id="IPR036388">
    <property type="entry name" value="WH-like_DNA-bd_sf"/>
</dbReference>
<evidence type="ECO:0000256" key="5">
    <source>
        <dbReference type="ARBA" id="ARBA00023163"/>
    </source>
</evidence>
<evidence type="ECO:0000313" key="10">
    <source>
        <dbReference type="EMBL" id="SUL30537.1"/>
    </source>
</evidence>
<reference evidence="10 11" key="1">
    <citation type="submission" date="2018-06" db="EMBL/GenBank/DDBJ databases">
        <authorList>
            <consortium name="Pathogen Informatics"/>
            <person name="Doyle S."/>
        </authorList>
    </citation>
    <scope>NUCLEOTIDE SEQUENCE [LARGE SCALE GENOMIC DNA]</scope>
    <source>
        <strain evidence="10 11">NCTC10702</strain>
    </source>
</reference>
<dbReference type="InterPro" id="IPR036390">
    <property type="entry name" value="WH_DNA-bd_sf"/>
</dbReference>
<dbReference type="EMBL" id="UHBY01000003">
    <property type="protein sequence ID" value="SUL30537.1"/>
    <property type="molecule type" value="Genomic_DNA"/>
</dbReference>
<name>A0A380ECY9_STAAU</name>
<dbReference type="InterPro" id="IPR010166">
    <property type="entry name" value="SarA/Rot_dom"/>
</dbReference>
<dbReference type="Gene3D" id="1.10.10.10">
    <property type="entry name" value="Winged helix-like DNA-binding domain superfamily/Winged helix DNA-binding domain"/>
    <property type="match status" value="2"/>
</dbReference>
<dbReference type="PANTHER" id="PTHR33164">
    <property type="entry name" value="TRANSCRIPTIONAL REGULATOR, MARR FAMILY"/>
    <property type="match status" value="1"/>
</dbReference>
<comment type="similarity">
    <text evidence="6">Belongs to the SarA family.</text>
</comment>
<dbReference type="NCBIfam" id="TIGR01889">
    <property type="entry name" value="Staph_reg_Sar"/>
    <property type="match status" value="2"/>
</dbReference>
<dbReference type="Proteomes" id="UP000254116">
    <property type="component" value="Unassembled WGS sequence"/>
</dbReference>
<keyword evidence="4" id="KW-0238">DNA-binding</keyword>
<dbReference type="InterPro" id="IPR055166">
    <property type="entry name" value="Transc_reg_Sar_Rot_HTH"/>
</dbReference>
<keyword evidence="3" id="KW-0805">Transcription regulation</keyword>
<dbReference type="SUPFAM" id="SSF46785">
    <property type="entry name" value="Winged helix' DNA-binding domain"/>
    <property type="match status" value="2"/>
</dbReference>
<dbReference type="Pfam" id="PF22381">
    <property type="entry name" value="Staph_reg_Sar_Rot"/>
    <property type="match status" value="2"/>
</dbReference>
<proteinExistence type="inferred from homology"/>
<gene>
    <name evidence="10" type="primary">sarS</name>
    <name evidence="10" type="ORF">NCTC10702_00260</name>
</gene>
<protein>
    <recommendedName>
        <fullName evidence="7">HTH-type transcriptional regulator SarS</fullName>
    </recommendedName>
    <alternativeName>
        <fullName evidence="8">Staphylococcal accessory regulator S</fullName>
    </alternativeName>
</protein>
<dbReference type="PANTHER" id="PTHR33164:SF5">
    <property type="entry name" value="ORGANIC HYDROPEROXIDE RESISTANCE TRANSCRIPTIONAL REGULATOR"/>
    <property type="match status" value="1"/>
</dbReference>
<evidence type="ECO:0000256" key="4">
    <source>
        <dbReference type="ARBA" id="ARBA00023125"/>
    </source>
</evidence>
<evidence type="ECO:0000256" key="2">
    <source>
        <dbReference type="ARBA" id="ARBA00022490"/>
    </source>
</evidence>